<keyword evidence="2" id="KW-1185">Reference proteome</keyword>
<reference evidence="1 2" key="1">
    <citation type="submission" date="2021-08" db="EMBL/GenBank/DDBJ databases">
        <title>Stenotrophomonas forensis sp. nov., isolated from contaminated viral transport media.</title>
        <authorList>
            <person name="Nguyen S.V."/>
            <person name="Edwards D."/>
            <person name="Scott S."/>
            <person name="Doss J."/>
            <person name="Merid S."/>
            <person name="Zelaya E."/>
            <person name="Maza C."/>
            <person name="Mann M."/>
            <person name="Hamilton B."/>
            <person name="Blackwell R."/>
            <person name="Tran A."/>
            <person name="Hauser J."/>
        </authorList>
    </citation>
    <scope>NUCLEOTIDE SEQUENCE [LARGE SCALE GENOMIC DNA]</scope>
    <source>
        <strain evidence="1 2">DFS-20110405</strain>
    </source>
</reference>
<organism evidence="1 2">
    <name type="scientific">Stenotrophomonas forensis</name>
    <dbReference type="NCBI Taxonomy" id="2871169"/>
    <lineage>
        <taxon>Bacteria</taxon>
        <taxon>Pseudomonadati</taxon>
        <taxon>Pseudomonadota</taxon>
        <taxon>Gammaproteobacteria</taxon>
        <taxon>Lysobacterales</taxon>
        <taxon>Lysobacteraceae</taxon>
        <taxon>Stenotrophomonas</taxon>
        <taxon>Stenotrophomonas maltophilia group</taxon>
    </lineage>
</organism>
<name>A0ABY7Y4D3_9GAMM</name>
<dbReference type="RefSeq" id="WP_274512229.1">
    <property type="nucleotide sequence ID" value="NZ_CP082270.1"/>
</dbReference>
<dbReference type="Gene3D" id="2.180.10.10">
    <property type="entry name" value="RHS repeat-associated core"/>
    <property type="match status" value="1"/>
</dbReference>
<protein>
    <submittedName>
        <fullName evidence="1">Uncharacterized protein</fullName>
    </submittedName>
</protein>
<dbReference type="Proteomes" id="UP001216828">
    <property type="component" value="Chromosome"/>
</dbReference>
<evidence type="ECO:0000313" key="1">
    <source>
        <dbReference type="EMBL" id="WDM64836.1"/>
    </source>
</evidence>
<sequence length="72" mass="7814">MVLSRYVQDARLVFQSDGRKGPGREYLHLAGSLIARRDYAGPDAKIAYLHTDALGSPVASTDASGTLIERTH</sequence>
<accession>A0ABY7Y4D3</accession>
<gene>
    <name evidence="1" type="ORF">K5L94_05985</name>
</gene>
<dbReference type="EMBL" id="CP082270">
    <property type="protein sequence ID" value="WDM64836.1"/>
    <property type="molecule type" value="Genomic_DNA"/>
</dbReference>
<evidence type="ECO:0000313" key="2">
    <source>
        <dbReference type="Proteomes" id="UP001216828"/>
    </source>
</evidence>
<proteinExistence type="predicted"/>